<accession>W7T8T1</accession>
<feature type="region of interest" description="Disordered" evidence="1">
    <location>
        <begin position="36"/>
        <end position="63"/>
    </location>
</feature>
<evidence type="ECO:0000256" key="1">
    <source>
        <dbReference type="SAM" id="MobiDB-lite"/>
    </source>
</evidence>
<comment type="caution">
    <text evidence="3">The sequence shown here is derived from an EMBL/GenBank/DDBJ whole genome shotgun (WGS) entry which is preliminary data.</text>
</comment>
<organism evidence="3 4">
    <name type="scientific">Nannochloropsis gaditana</name>
    <dbReference type="NCBI Taxonomy" id="72520"/>
    <lineage>
        <taxon>Eukaryota</taxon>
        <taxon>Sar</taxon>
        <taxon>Stramenopiles</taxon>
        <taxon>Ochrophyta</taxon>
        <taxon>Eustigmatophyceae</taxon>
        <taxon>Eustigmatales</taxon>
        <taxon>Monodopsidaceae</taxon>
        <taxon>Nannochloropsis</taxon>
    </lineage>
</organism>
<gene>
    <name evidence="3" type="ORF">Naga_103223g1</name>
</gene>
<dbReference type="AlphaFoldDB" id="W7T8T1"/>
<reference evidence="3 4" key="1">
    <citation type="journal article" date="2014" name="Mol. Plant">
        <title>Chromosome Scale Genome Assembly and Transcriptome Profiling of Nannochloropsis gaditana in Nitrogen Depletion.</title>
        <authorList>
            <person name="Corteggiani Carpinelli E."/>
            <person name="Telatin A."/>
            <person name="Vitulo N."/>
            <person name="Forcato C."/>
            <person name="D'Angelo M."/>
            <person name="Schiavon R."/>
            <person name="Vezzi A."/>
            <person name="Giacometti G.M."/>
            <person name="Morosinotto T."/>
            <person name="Valle G."/>
        </authorList>
    </citation>
    <scope>NUCLEOTIDE SEQUENCE [LARGE SCALE GENOMIC DNA]</scope>
    <source>
        <strain evidence="3 4">B-31</strain>
    </source>
</reference>
<feature type="signal peptide" evidence="2">
    <location>
        <begin position="1"/>
        <end position="17"/>
    </location>
</feature>
<protein>
    <recommendedName>
        <fullName evidence="5">Secreted protein</fullName>
    </recommendedName>
</protein>
<evidence type="ECO:0000313" key="4">
    <source>
        <dbReference type="Proteomes" id="UP000019335"/>
    </source>
</evidence>
<name>W7T8T1_9STRA</name>
<feature type="chain" id="PRO_5004903313" description="Secreted protein" evidence="2">
    <location>
        <begin position="18"/>
        <end position="101"/>
    </location>
</feature>
<keyword evidence="2" id="KW-0732">Signal</keyword>
<evidence type="ECO:0000256" key="2">
    <source>
        <dbReference type="SAM" id="SignalP"/>
    </source>
</evidence>
<evidence type="ECO:0008006" key="5">
    <source>
        <dbReference type="Google" id="ProtNLM"/>
    </source>
</evidence>
<dbReference type="EMBL" id="AZIL01003798">
    <property type="protein sequence ID" value="EWM19908.1"/>
    <property type="molecule type" value="Genomic_DNA"/>
</dbReference>
<keyword evidence="4" id="KW-1185">Reference proteome</keyword>
<evidence type="ECO:0000313" key="3">
    <source>
        <dbReference type="EMBL" id="EWM19908.1"/>
    </source>
</evidence>
<proteinExistence type="predicted"/>
<sequence>MLFSLSLPCLPYTLLHCLTLRIRVARVSTGRCGGILPTAQGAETSRPSQGEGDQPLHERGSPRDVFLVPNAGFDTRSLHYPGGEAALPRDHEFVCSEGAGP</sequence>
<dbReference type="Proteomes" id="UP000019335">
    <property type="component" value="Unassembled WGS sequence"/>
</dbReference>